<dbReference type="InterPro" id="IPR000836">
    <property type="entry name" value="PRTase_dom"/>
</dbReference>
<dbReference type="InterPro" id="IPR051910">
    <property type="entry name" value="ComF/GntX_DNA_util-trans"/>
</dbReference>
<evidence type="ECO:0000256" key="1">
    <source>
        <dbReference type="ARBA" id="ARBA00008007"/>
    </source>
</evidence>
<dbReference type="PANTHER" id="PTHR47505:SF1">
    <property type="entry name" value="DNA UTILIZATION PROTEIN YHGH"/>
    <property type="match status" value="1"/>
</dbReference>
<dbReference type="CDD" id="cd06223">
    <property type="entry name" value="PRTases_typeI"/>
    <property type="match status" value="1"/>
</dbReference>
<dbReference type="Pfam" id="PF18912">
    <property type="entry name" value="DZR_2"/>
    <property type="match status" value="1"/>
</dbReference>
<dbReference type="AlphaFoldDB" id="A0A7W5BA19"/>
<name>A0A7W5BA19_9BURK</name>
<organism evidence="3 4">
    <name type="scientific">Pseudoduganella violacea</name>
    <dbReference type="NCBI Taxonomy" id="1715466"/>
    <lineage>
        <taxon>Bacteria</taxon>
        <taxon>Pseudomonadati</taxon>
        <taxon>Pseudomonadota</taxon>
        <taxon>Betaproteobacteria</taxon>
        <taxon>Burkholderiales</taxon>
        <taxon>Oxalobacteraceae</taxon>
        <taxon>Telluria group</taxon>
        <taxon>Pseudoduganella</taxon>
    </lineage>
</organism>
<comment type="caution">
    <text evidence="3">The sequence shown here is derived from an EMBL/GenBank/DDBJ whole genome shotgun (WGS) entry which is preliminary data.</text>
</comment>
<dbReference type="PANTHER" id="PTHR47505">
    <property type="entry name" value="DNA UTILIZATION PROTEIN YHGH"/>
    <property type="match status" value="1"/>
</dbReference>
<accession>A0A7W5BA19</accession>
<proteinExistence type="inferred from homology"/>
<dbReference type="InterPro" id="IPR044005">
    <property type="entry name" value="DZR_2"/>
</dbReference>
<feature type="domain" description="Double zinc ribbon" evidence="2">
    <location>
        <begin position="6"/>
        <end position="52"/>
    </location>
</feature>
<dbReference type="SUPFAM" id="SSF53271">
    <property type="entry name" value="PRTase-like"/>
    <property type="match status" value="1"/>
</dbReference>
<evidence type="ECO:0000313" key="3">
    <source>
        <dbReference type="EMBL" id="MBB3119193.1"/>
    </source>
</evidence>
<dbReference type="RefSeq" id="WP_183441040.1">
    <property type="nucleotide sequence ID" value="NZ_JACHXD010000005.1"/>
</dbReference>
<reference evidence="3 4" key="1">
    <citation type="submission" date="2020-08" db="EMBL/GenBank/DDBJ databases">
        <title>Genomic Encyclopedia of Type Strains, Phase III (KMG-III): the genomes of soil and plant-associated and newly described type strains.</title>
        <authorList>
            <person name="Whitman W."/>
        </authorList>
    </citation>
    <scope>NUCLEOTIDE SEQUENCE [LARGE SCALE GENOMIC DNA]</scope>
    <source>
        <strain evidence="3 4">CECT 8897</strain>
    </source>
</reference>
<sequence length="276" mass="28780">MAGAFLALLLPARCLLCGGRGGDGLCPDCHARFFGGGRPRCCICANPLADEETEAGLGPEDGPAVASTGTDVGTWIEAGAGGGAGLALAPGDRCCGRCRRQRPAYDATVTAADYALPVDRLVLQLKFGARLAHARLFGELLAAAWRASAQPSLPQLLCPVPLGPQRLAERGFNQALEIARPLGRALGVPVRARLMQRRQDTPPQSSLDWGQRAANVARAFTLDSEAALYGRHVGLVDDVMSSGATLHALALACKQAGAARVSNLVFARTPPAAHPY</sequence>
<keyword evidence="4" id="KW-1185">Reference proteome</keyword>
<dbReference type="Gene3D" id="3.40.50.2020">
    <property type="match status" value="1"/>
</dbReference>
<protein>
    <submittedName>
        <fullName evidence="3">ComF family protein</fullName>
    </submittedName>
</protein>
<dbReference type="EMBL" id="JACHXD010000005">
    <property type="protein sequence ID" value="MBB3119193.1"/>
    <property type="molecule type" value="Genomic_DNA"/>
</dbReference>
<evidence type="ECO:0000259" key="2">
    <source>
        <dbReference type="Pfam" id="PF18912"/>
    </source>
</evidence>
<comment type="similarity">
    <text evidence="1">Belongs to the ComF/GntX family.</text>
</comment>
<evidence type="ECO:0000313" key="4">
    <source>
        <dbReference type="Proteomes" id="UP000541535"/>
    </source>
</evidence>
<dbReference type="Proteomes" id="UP000541535">
    <property type="component" value="Unassembled WGS sequence"/>
</dbReference>
<dbReference type="InterPro" id="IPR029057">
    <property type="entry name" value="PRTase-like"/>
</dbReference>
<gene>
    <name evidence="3" type="ORF">FHS03_002244</name>
</gene>